<dbReference type="RefSeq" id="WP_024732269.1">
    <property type="nucleotide sequence ID" value="NZ_BAABYU010000001.1"/>
</dbReference>
<accession>A0A3E3K296</accession>
<keyword evidence="3" id="KW-1185">Reference proteome</keyword>
<dbReference type="InterPro" id="IPR014219">
    <property type="entry name" value="SpoIVB"/>
</dbReference>
<dbReference type="GeneID" id="97192362"/>
<name>A0A3E3K296_9FIRM</name>
<dbReference type="Gene3D" id="2.30.42.10">
    <property type="match status" value="1"/>
</dbReference>
<dbReference type="NCBIfam" id="TIGR02860">
    <property type="entry name" value="spore_IV_B"/>
    <property type="match status" value="1"/>
</dbReference>
<protein>
    <submittedName>
        <fullName evidence="2">SpoIVB peptidase</fullName>
        <ecNumber evidence="2">3.4.21.116</ecNumber>
    </submittedName>
</protein>
<evidence type="ECO:0000313" key="2">
    <source>
        <dbReference type="EMBL" id="RGE87178.1"/>
    </source>
</evidence>
<dbReference type="SUPFAM" id="SSF50156">
    <property type="entry name" value="PDZ domain-like"/>
    <property type="match status" value="1"/>
</dbReference>
<dbReference type="AlphaFoldDB" id="A0A3E3K296"/>
<dbReference type="InterPro" id="IPR008763">
    <property type="entry name" value="Peptidase_S55"/>
</dbReference>
<gene>
    <name evidence="2" type="primary">spoIVB</name>
    <name evidence="2" type="ORF">DW016_09655</name>
</gene>
<sequence length="353" mass="38665">MWVKWYRRGVLIVLVAFMILGGSYCFLEWKQGQFEQEVSTSQVDENLVIPGGMPVGLYLETDGVMVLGTEAVEDEDGTKKEPAKHLVKAGDYIVGVDDNTIGTKKELQQVIGTKEAEEVVLHLRRNEEFLDVKTGLIDSGEGKKLGIWVKDNEQGLGTVTFLDSQSHFGALGHGIRDTDTNELLEIGDGRLYTTSIQDIKKGTSGNPGGMEGVIVYNNYNILGSITQNTDEGIYGTVDRIDALFSNQEPVPVAAKEEIHTGDAVIRCAVSGKVEEYKIRITKIDWNARESNKTLVIEVTDPKLLDMTGGIVQGMSGSPILQDGKLIGAVTHVFVQDARMGYGIYIGNMLNHVK</sequence>
<reference evidence="2 3" key="1">
    <citation type="submission" date="2018-08" db="EMBL/GenBank/DDBJ databases">
        <title>A genome reference for cultivated species of the human gut microbiota.</title>
        <authorList>
            <person name="Zou Y."/>
            <person name="Xue W."/>
            <person name="Luo G."/>
        </authorList>
    </citation>
    <scope>NUCLEOTIDE SEQUENCE [LARGE SCALE GENOMIC DNA]</scope>
    <source>
        <strain evidence="2 3">AF37-2AT</strain>
    </source>
</reference>
<dbReference type="PROSITE" id="PS51494">
    <property type="entry name" value="SPOIVB"/>
    <property type="match status" value="1"/>
</dbReference>
<dbReference type="EMBL" id="QVLX01000004">
    <property type="protein sequence ID" value="RGE87178.1"/>
    <property type="molecule type" value="Genomic_DNA"/>
</dbReference>
<keyword evidence="2" id="KW-0378">Hydrolase</keyword>
<dbReference type="EC" id="3.4.21.116" evidence="2"/>
<dbReference type="InterPro" id="IPR009003">
    <property type="entry name" value="Peptidase_S1_PA"/>
</dbReference>
<dbReference type="SUPFAM" id="SSF50494">
    <property type="entry name" value="Trypsin-like serine proteases"/>
    <property type="match status" value="1"/>
</dbReference>
<dbReference type="Pfam" id="PF05580">
    <property type="entry name" value="Peptidase_S55"/>
    <property type="match status" value="1"/>
</dbReference>
<organism evidence="2 3">
    <name type="scientific">Sellimonas intestinalis</name>
    <dbReference type="NCBI Taxonomy" id="1653434"/>
    <lineage>
        <taxon>Bacteria</taxon>
        <taxon>Bacillati</taxon>
        <taxon>Bacillota</taxon>
        <taxon>Clostridia</taxon>
        <taxon>Lachnospirales</taxon>
        <taxon>Lachnospiraceae</taxon>
        <taxon>Sellimonas</taxon>
    </lineage>
</organism>
<dbReference type="InterPro" id="IPR036034">
    <property type="entry name" value="PDZ_sf"/>
</dbReference>
<proteinExistence type="predicted"/>
<comment type="caution">
    <text evidence="2">The sequence shown here is derived from an EMBL/GenBank/DDBJ whole genome shotgun (WGS) entry which is preliminary data.</text>
</comment>
<evidence type="ECO:0000313" key="3">
    <source>
        <dbReference type="Proteomes" id="UP000261080"/>
    </source>
</evidence>
<evidence type="ECO:0000259" key="1">
    <source>
        <dbReference type="PROSITE" id="PS51494"/>
    </source>
</evidence>
<dbReference type="Proteomes" id="UP000261080">
    <property type="component" value="Unassembled WGS sequence"/>
</dbReference>
<dbReference type="OrthoDB" id="9765242at2"/>
<feature type="domain" description="Peptidase S55" evidence="1">
    <location>
        <begin position="126"/>
        <end position="353"/>
    </location>
</feature>
<dbReference type="GO" id="GO:0016787">
    <property type="term" value="F:hydrolase activity"/>
    <property type="evidence" value="ECO:0007669"/>
    <property type="project" value="UniProtKB-KW"/>
</dbReference>